<gene>
    <name evidence="5" type="ORF">AQ490_17290</name>
</gene>
<organism evidence="5 6">
    <name type="scientific">Wenjunlia vitaminophila</name>
    <name type="common">Streptomyces vitaminophilus</name>
    <dbReference type="NCBI Taxonomy" id="76728"/>
    <lineage>
        <taxon>Bacteria</taxon>
        <taxon>Bacillati</taxon>
        <taxon>Actinomycetota</taxon>
        <taxon>Actinomycetes</taxon>
        <taxon>Kitasatosporales</taxon>
        <taxon>Streptomycetaceae</taxon>
        <taxon>Wenjunlia</taxon>
    </lineage>
</organism>
<dbReference type="EMBL" id="LLZU01000006">
    <property type="protein sequence ID" value="KRV50155.1"/>
    <property type="molecule type" value="Genomic_DNA"/>
</dbReference>
<evidence type="ECO:0000256" key="1">
    <source>
        <dbReference type="ARBA" id="ARBA00022729"/>
    </source>
</evidence>
<dbReference type="PANTHER" id="PTHR46943">
    <property type="entry name" value="PENTRAXIN-RELATED PROTEIN PTX3"/>
    <property type="match status" value="1"/>
</dbReference>
<keyword evidence="1" id="KW-0732">Signal</keyword>
<dbReference type="Gene3D" id="2.60.120.200">
    <property type="match status" value="2"/>
</dbReference>
<sequence length="610" mass="64629">MSPSERAGSTGSPIDPTAPKPPVITSNGPYTECAADACVGNGGPGIAGTFTLAPNPADTDTDITGYRWRLLTSTTSTIVNSTTSTQISVTPPLAGLQILSVEARDAHDRWGPPQEFSFAVASPSGPVGRWHFDDGTQGSAVTTAVDSATEGVRHDATLHTTGADWSPMARRGGLDQSLWLNDTTDTTRQGGYAATAAPAVNTQESFTVSTWAYLTDATTNHVVLAAPGTHTSAFALYYSATARKWVFNRTDRDSDQPAYIRSSSDAQEPPLKVWTHLAGVFDTKGDTDRTNDTIQLFVNGRPQGQPVVAAQAAATYEPWQSTEGLQFGRHKSQGIYDQYFRGRIDEVQLWQQALAEADLRQDARLLDADGQPGVELVASWDATSATGTQIPQSSPYPAGPMILSGGAVLDEAANELVLNGTTAYAHTTGPVIDETGSFTVTAKVRLNSQQLADKPIGYTAQIVGQQSGQDASWALWFEKTFADGGIWRFVRHDTDSTGAVIATATASSQELAELDTWVQLTGVFDASEEWSDAGAPRYGALHLMVGRFHQGMGEDAGFAAEEQGSGELAIGRGSNGGTPGRYLPGTLAEVRVWVGGMTPNQVSTHVLADG</sequence>
<dbReference type="SMART" id="SM00560">
    <property type="entry name" value="LamGL"/>
    <property type="match status" value="2"/>
</dbReference>
<dbReference type="eggNOG" id="COG3534">
    <property type="taxonomic scope" value="Bacteria"/>
</dbReference>
<reference evidence="5 6" key="1">
    <citation type="submission" date="2015-10" db="EMBL/GenBank/DDBJ databases">
        <title>Draft genome sequence of pyrrolomycin-producing Streptomyces vitaminophilus.</title>
        <authorList>
            <person name="Graham D.E."/>
            <person name="Mahan K.M."/>
            <person name="Klingeman D.M."/>
            <person name="Hettich R.L."/>
            <person name="Parry R.J."/>
        </authorList>
    </citation>
    <scope>NUCLEOTIDE SEQUENCE [LARGE SCALE GENOMIC DNA]</scope>
    <source>
        <strain evidence="5 6">ATCC 31673</strain>
    </source>
</reference>
<feature type="compositionally biased region" description="Polar residues" evidence="3">
    <location>
        <begin position="1"/>
        <end position="12"/>
    </location>
</feature>
<dbReference type="InterPro" id="IPR006558">
    <property type="entry name" value="LamG-like"/>
</dbReference>
<name>A0A0T6LVM8_WENVI</name>
<feature type="domain" description="LamG-like jellyroll fold" evidence="4">
    <location>
        <begin position="204"/>
        <end position="357"/>
    </location>
</feature>
<dbReference type="InterPro" id="IPR042837">
    <property type="entry name" value="PTX3"/>
</dbReference>
<protein>
    <recommendedName>
        <fullName evidence="4">LamG-like jellyroll fold domain-containing protein</fullName>
    </recommendedName>
</protein>
<feature type="region of interest" description="Disordered" evidence="3">
    <location>
        <begin position="1"/>
        <end position="27"/>
    </location>
</feature>
<keyword evidence="6" id="KW-1185">Reference proteome</keyword>
<dbReference type="OrthoDB" id="176279at2"/>
<evidence type="ECO:0000313" key="6">
    <source>
        <dbReference type="Proteomes" id="UP000050867"/>
    </source>
</evidence>
<dbReference type="PANTHER" id="PTHR46943:SF1">
    <property type="entry name" value="PENTRAXIN-RELATED PROTEIN PTX3"/>
    <property type="match status" value="1"/>
</dbReference>
<evidence type="ECO:0000256" key="2">
    <source>
        <dbReference type="ARBA" id="ARBA00023157"/>
    </source>
</evidence>
<keyword evidence="2" id="KW-1015">Disulfide bond</keyword>
<feature type="domain" description="LamG-like jellyroll fold" evidence="4">
    <location>
        <begin position="436"/>
        <end position="600"/>
    </location>
</feature>
<evidence type="ECO:0000256" key="3">
    <source>
        <dbReference type="SAM" id="MobiDB-lite"/>
    </source>
</evidence>
<dbReference type="RefSeq" id="WP_018382778.1">
    <property type="nucleotide sequence ID" value="NZ_LLZU01000006.1"/>
</dbReference>
<dbReference type="Pfam" id="PF13385">
    <property type="entry name" value="Laminin_G_3"/>
    <property type="match status" value="2"/>
</dbReference>
<dbReference type="InterPro" id="IPR013320">
    <property type="entry name" value="ConA-like_dom_sf"/>
</dbReference>
<evidence type="ECO:0000259" key="4">
    <source>
        <dbReference type="SMART" id="SM00560"/>
    </source>
</evidence>
<proteinExistence type="predicted"/>
<accession>A0A0T6LVM8</accession>
<dbReference type="SUPFAM" id="SSF49899">
    <property type="entry name" value="Concanavalin A-like lectins/glucanases"/>
    <property type="match status" value="2"/>
</dbReference>
<comment type="caution">
    <text evidence="5">The sequence shown here is derived from an EMBL/GenBank/DDBJ whole genome shotgun (WGS) entry which is preliminary data.</text>
</comment>
<dbReference type="GO" id="GO:0006955">
    <property type="term" value="P:immune response"/>
    <property type="evidence" value="ECO:0007669"/>
    <property type="project" value="InterPro"/>
</dbReference>
<dbReference type="STRING" id="76728.AQ490_17290"/>
<dbReference type="AlphaFoldDB" id="A0A0T6LVM8"/>
<dbReference type="Proteomes" id="UP000050867">
    <property type="component" value="Unassembled WGS sequence"/>
</dbReference>
<evidence type="ECO:0000313" key="5">
    <source>
        <dbReference type="EMBL" id="KRV50155.1"/>
    </source>
</evidence>